<dbReference type="KEGG" id="pbs:Plabr_3045"/>
<dbReference type="AlphaFoldDB" id="F0SHA1"/>
<evidence type="ECO:0000313" key="1">
    <source>
        <dbReference type="EMBL" id="ADY60642.1"/>
    </source>
</evidence>
<dbReference type="EMBL" id="CP002546">
    <property type="protein sequence ID" value="ADY60642.1"/>
    <property type="molecule type" value="Genomic_DNA"/>
</dbReference>
<evidence type="ECO:0000313" key="2">
    <source>
        <dbReference type="Proteomes" id="UP000006860"/>
    </source>
</evidence>
<sequence>MSVLYLALPIALAVASVAVAAFIWSVKDGQLDDLDTPAIRILEEDRHCSQERAQK</sequence>
<name>F0SHA1_RUBBR</name>
<dbReference type="STRING" id="756272.Plabr_3045"/>
<dbReference type="PANTHER" id="PTHR41532:SF1">
    <property type="entry name" value="FIXS PROTEIN"/>
    <property type="match status" value="1"/>
</dbReference>
<dbReference type="Proteomes" id="UP000006860">
    <property type="component" value="Chromosome"/>
</dbReference>
<dbReference type="eggNOG" id="COG3197">
    <property type="taxonomic scope" value="Bacteria"/>
</dbReference>
<protein>
    <submittedName>
        <fullName evidence="1">Cytochrome oxidase maturation protein, cbb3-type</fullName>
    </submittedName>
</protein>
<dbReference type="Pfam" id="PF03597">
    <property type="entry name" value="FixS"/>
    <property type="match status" value="1"/>
</dbReference>
<dbReference type="PANTHER" id="PTHR41532">
    <property type="entry name" value="FIXS PROTEIN"/>
    <property type="match status" value="1"/>
</dbReference>
<dbReference type="NCBIfam" id="TIGR00847">
    <property type="entry name" value="ccoS"/>
    <property type="match status" value="1"/>
</dbReference>
<accession>F0SHA1</accession>
<proteinExistence type="predicted"/>
<organism evidence="1 2">
    <name type="scientific">Rubinisphaera brasiliensis (strain ATCC 49424 / DSM 5305 / JCM 21570 / IAM 15109 / NBRC 103401 / IFAM 1448)</name>
    <name type="common">Planctomyces brasiliensis</name>
    <dbReference type="NCBI Taxonomy" id="756272"/>
    <lineage>
        <taxon>Bacteria</taxon>
        <taxon>Pseudomonadati</taxon>
        <taxon>Planctomycetota</taxon>
        <taxon>Planctomycetia</taxon>
        <taxon>Planctomycetales</taxon>
        <taxon>Planctomycetaceae</taxon>
        <taxon>Rubinisphaera</taxon>
    </lineage>
</organism>
<dbReference type="RefSeq" id="WP_013629363.1">
    <property type="nucleotide sequence ID" value="NC_015174.1"/>
</dbReference>
<gene>
    <name evidence="1" type="ordered locus">Plabr_3045</name>
</gene>
<dbReference type="HOGENOM" id="CLU_176840_2_2_0"/>
<dbReference type="OrthoDB" id="9802763at2"/>
<dbReference type="InterPro" id="IPR004714">
    <property type="entry name" value="Cyt_oxidase_maturation_cbb3"/>
</dbReference>
<reference evidence="2" key="1">
    <citation type="submission" date="2011-02" db="EMBL/GenBank/DDBJ databases">
        <title>The complete genome of Planctomyces brasiliensis DSM 5305.</title>
        <authorList>
            <person name="Lucas S."/>
            <person name="Copeland A."/>
            <person name="Lapidus A."/>
            <person name="Bruce D."/>
            <person name="Goodwin L."/>
            <person name="Pitluck S."/>
            <person name="Kyrpides N."/>
            <person name="Mavromatis K."/>
            <person name="Pagani I."/>
            <person name="Ivanova N."/>
            <person name="Ovchinnikova G."/>
            <person name="Lu M."/>
            <person name="Detter J.C."/>
            <person name="Han C."/>
            <person name="Land M."/>
            <person name="Hauser L."/>
            <person name="Markowitz V."/>
            <person name="Cheng J.-F."/>
            <person name="Hugenholtz P."/>
            <person name="Woyke T."/>
            <person name="Wu D."/>
            <person name="Tindall B."/>
            <person name="Pomrenke H.G."/>
            <person name="Brambilla E."/>
            <person name="Klenk H.-P."/>
            <person name="Eisen J.A."/>
        </authorList>
    </citation>
    <scope>NUCLEOTIDE SEQUENCE [LARGE SCALE GENOMIC DNA]</scope>
    <source>
        <strain evidence="2">ATCC 49424 / DSM 5305 / JCM 21570 / NBRC 103401 / IFAM 1448</strain>
    </source>
</reference>
<keyword evidence="2" id="KW-1185">Reference proteome</keyword>